<comment type="similarity">
    <text evidence="1">Belongs to the class-IV pyridoxal-phosphate-dependent aminotransferase family.</text>
</comment>
<dbReference type="Gene3D" id="3.40.50.300">
    <property type="entry name" value="P-loop containing nucleotide triphosphate hydrolases"/>
    <property type="match status" value="1"/>
</dbReference>
<dbReference type="Pfam" id="PF19798">
    <property type="entry name" value="Sulfotransfer_5"/>
    <property type="match status" value="1"/>
</dbReference>
<keyword evidence="2" id="KW-0028">Amino-acid biosynthesis</keyword>
<accession>A0ABX7T3V9</accession>
<evidence type="ECO:0000313" key="4">
    <source>
        <dbReference type="Proteomes" id="UP000663923"/>
    </source>
</evidence>
<keyword evidence="3" id="KW-0378">Hydrolase</keyword>
<dbReference type="Proteomes" id="UP000663923">
    <property type="component" value="Chromosome"/>
</dbReference>
<evidence type="ECO:0000256" key="2">
    <source>
        <dbReference type="ARBA" id="ARBA00023304"/>
    </source>
</evidence>
<evidence type="ECO:0000256" key="1">
    <source>
        <dbReference type="ARBA" id="ARBA00009320"/>
    </source>
</evidence>
<dbReference type="SUPFAM" id="SSF52540">
    <property type="entry name" value="P-loop containing nucleoside triphosphate hydrolases"/>
    <property type="match status" value="1"/>
</dbReference>
<dbReference type="RefSeq" id="WP_207988082.1">
    <property type="nucleotide sequence ID" value="NZ_CP071794.1"/>
</dbReference>
<organism evidence="3 4">
    <name type="scientific">Parasphingorhabdus cellanae</name>
    <dbReference type="NCBI Taxonomy" id="2806553"/>
    <lineage>
        <taxon>Bacteria</taxon>
        <taxon>Pseudomonadati</taxon>
        <taxon>Pseudomonadota</taxon>
        <taxon>Alphaproteobacteria</taxon>
        <taxon>Sphingomonadales</taxon>
        <taxon>Sphingomonadaceae</taxon>
        <taxon>Parasphingorhabdus</taxon>
    </lineage>
</organism>
<dbReference type="InterPro" id="IPR027417">
    <property type="entry name" value="P-loop_NTPase"/>
</dbReference>
<dbReference type="PANTHER" id="PTHR42743:SF11">
    <property type="entry name" value="AMINODEOXYCHORISMATE LYASE"/>
    <property type="match status" value="1"/>
</dbReference>
<dbReference type="PANTHER" id="PTHR42743">
    <property type="entry name" value="AMINO-ACID AMINOTRANSFERASE"/>
    <property type="match status" value="1"/>
</dbReference>
<name>A0ABX7T3V9_9SPHN</name>
<dbReference type="InterPro" id="IPR050571">
    <property type="entry name" value="Class-IV_PLP-Dep_Aminotrnsfr"/>
</dbReference>
<protein>
    <submittedName>
        <fullName evidence="3">HAD family hydrolase</fullName>
    </submittedName>
</protein>
<keyword evidence="2" id="KW-0100">Branched-chain amino acid biosynthesis</keyword>
<proteinExistence type="inferred from homology"/>
<evidence type="ECO:0000313" key="3">
    <source>
        <dbReference type="EMBL" id="QTD56260.1"/>
    </source>
</evidence>
<dbReference type="EMBL" id="CP071794">
    <property type="protein sequence ID" value="QTD56260.1"/>
    <property type="molecule type" value="Genomic_DNA"/>
</dbReference>
<keyword evidence="4" id="KW-1185">Reference proteome</keyword>
<reference evidence="3 4" key="1">
    <citation type="submission" date="2021-03" db="EMBL/GenBank/DDBJ databases">
        <title>Complete genome of Parasphingorhabdus_sp.JHSY0214.</title>
        <authorList>
            <person name="Yoo J.H."/>
            <person name="Bae J.W."/>
        </authorList>
    </citation>
    <scope>NUCLEOTIDE SEQUENCE [LARGE SCALE GENOMIC DNA]</scope>
    <source>
        <strain evidence="3 4">JHSY0214</strain>
    </source>
</reference>
<dbReference type="GO" id="GO:0016787">
    <property type="term" value="F:hydrolase activity"/>
    <property type="evidence" value="ECO:0007669"/>
    <property type="project" value="UniProtKB-KW"/>
</dbReference>
<gene>
    <name evidence="3" type="ORF">J4G78_01245</name>
</gene>
<sequence length="246" mass="27803">MTSQPVRIAMWSGPRNISTAMMRSFGSRSDCAVTDEPFYGAFLKKTGFQQPMADQIIASMDCDWTSVKNAMRGPVPEGRALWYQKHMPHHMVDDVSIADFPDHRHAFLIRNPEDVVASYAAKRVEVTADDLGYERQVEYLDQVAQLTGTAPIVMDSAEILQNPEAHLQSLCTALDISWDPAMLSWKPGPRDTDGIWASHWYNRVLDTTSFAPPSDRSPTLTHAQQQVADQCRKFYNQLLAFRLKIL</sequence>